<keyword evidence="6" id="KW-1003">Cell membrane</keyword>
<evidence type="ECO:0000256" key="12">
    <source>
        <dbReference type="ARBA" id="ARBA00023180"/>
    </source>
</evidence>
<keyword evidence="13" id="KW-0458">Lysosome</keyword>
<organism evidence="28 29">
    <name type="scientific">Rhipicephalus sanguineus</name>
    <name type="common">Brown dog tick</name>
    <name type="synonym">Ixodes sanguineus</name>
    <dbReference type="NCBI Taxonomy" id="34632"/>
    <lineage>
        <taxon>Eukaryota</taxon>
        <taxon>Metazoa</taxon>
        <taxon>Ecdysozoa</taxon>
        <taxon>Arthropoda</taxon>
        <taxon>Chelicerata</taxon>
        <taxon>Arachnida</taxon>
        <taxon>Acari</taxon>
        <taxon>Parasitiformes</taxon>
        <taxon>Ixodida</taxon>
        <taxon>Ixodoidea</taxon>
        <taxon>Ixodidae</taxon>
        <taxon>Rhipicephalinae</taxon>
        <taxon>Rhipicephalus</taxon>
        <taxon>Rhipicephalus</taxon>
    </lineage>
</organism>
<dbReference type="GO" id="GO:0015293">
    <property type="term" value="F:symporter activity"/>
    <property type="evidence" value="ECO:0007669"/>
    <property type="project" value="UniProtKB-KW"/>
</dbReference>
<dbReference type="GO" id="GO:0046942">
    <property type="term" value="P:carboxylic acid transport"/>
    <property type="evidence" value="ECO:0007669"/>
    <property type="project" value="UniProtKB-ARBA"/>
</dbReference>
<evidence type="ECO:0000256" key="19">
    <source>
        <dbReference type="ARBA" id="ARBA00051447"/>
    </source>
</evidence>
<evidence type="ECO:0000256" key="6">
    <source>
        <dbReference type="ARBA" id="ARBA00022475"/>
    </source>
</evidence>
<feature type="transmembrane region" description="Helical" evidence="26">
    <location>
        <begin position="130"/>
        <end position="152"/>
    </location>
</feature>
<dbReference type="Gene3D" id="1.20.1250.20">
    <property type="entry name" value="MFS general substrate transporter like domains"/>
    <property type="match status" value="2"/>
</dbReference>
<accession>A0A9D4T4K4</accession>
<dbReference type="SUPFAM" id="SSF103473">
    <property type="entry name" value="MFS general substrate transporter"/>
    <property type="match status" value="1"/>
</dbReference>
<dbReference type="InterPro" id="IPR011701">
    <property type="entry name" value="MFS"/>
</dbReference>
<feature type="transmembrane region" description="Helical" evidence="26">
    <location>
        <begin position="199"/>
        <end position="218"/>
    </location>
</feature>
<feature type="transmembrane region" description="Helical" evidence="26">
    <location>
        <begin position="164"/>
        <end position="187"/>
    </location>
</feature>
<reference evidence="28" key="2">
    <citation type="submission" date="2021-09" db="EMBL/GenBank/DDBJ databases">
        <authorList>
            <person name="Jia N."/>
            <person name="Wang J."/>
            <person name="Shi W."/>
            <person name="Du L."/>
            <person name="Sun Y."/>
            <person name="Zhan W."/>
            <person name="Jiang J."/>
            <person name="Wang Q."/>
            <person name="Zhang B."/>
            <person name="Ji P."/>
            <person name="Sakyi L.B."/>
            <person name="Cui X."/>
            <person name="Yuan T."/>
            <person name="Jiang B."/>
            <person name="Yang W."/>
            <person name="Lam T.T.-Y."/>
            <person name="Chang Q."/>
            <person name="Ding S."/>
            <person name="Wang X."/>
            <person name="Zhu J."/>
            <person name="Ruan X."/>
            <person name="Zhao L."/>
            <person name="Wei J."/>
            <person name="Que T."/>
            <person name="Du C."/>
            <person name="Cheng J."/>
            <person name="Dai P."/>
            <person name="Han X."/>
            <person name="Huang E."/>
            <person name="Gao Y."/>
            <person name="Liu J."/>
            <person name="Shao H."/>
            <person name="Ye R."/>
            <person name="Li L."/>
            <person name="Wei W."/>
            <person name="Wang X."/>
            <person name="Wang C."/>
            <person name="Huo Q."/>
            <person name="Li W."/>
            <person name="Guo W."/>
            <person name="Chen H."/>
            <person name="Chen S."/>
            <person name="Zhou L."/>
            <person name="Zhou L."/>
            <person name="Ni X."/>
            <person name="Tian J."/>
            <person name="Zhou Y."/>
            <person name="Sheng Y."/>
            <person name="Liu T."/>
            <person name="Pan Y."/>
            <person name="Xia L."/>
            <person name="Li J."/>
            <person name="Zhao F."/>
            <person name="Cao W."/>
        </authorList>
    </citation>
    <scope>NUCLEOTIDE SEQUENCE</scope>
    <source>
        <strain evidence="28">Rsan-2018</strain>
        <tissue evidence="28">Larvae</tissue>
    </source>
</reference>
<evidence type="ECO:0000256" key="24">
    <source>
        <dbReference type="ARBA" id="ARBA00081195"/>
    </source>
</evidence>
<keyword evidence="7 26" id="KW-0812">Transmembrane</keyword>
<protein>
    <recommendedName>
        <fullName evidence="22">Sialin</fullName>
    </recommendedName>
    <alternativeName>
        <fullName evidence="25">H(+)/nitrate cotransporter</fullName>
    </alternativeName>
    <alternativeName>
        <fullName evidence="23">H(+)/sialic acid cotransporter</fullName>
    </alternativeName>
    <alternativeName>
        <fullName evidence="24">Vesicular excitatory amino acid transporter</fullName>
    </alternativeName>
</protein>
<comment type="caution">
    <text evidence="28">The sequence shown here is derived from an EMBL/GenBank/DDBJ whole genome shotgun (WGS) entry which is preliminary data.</text>
</comment>
<name>A0A9D4T4K4_RHISA</name>
<keyword evidence="8" id="KW-0769">Symport</keyword>
<evidence type="ECO:0000256" key="25">
    <source>
        <dbReference type="ARBA" id="ARBA00081925"/>
    </source>
</evidence>
<evidence type="ECO:0000256" key="13">
    <source>
        <dbReference type="ARBA" id="ARBA00023228"/>
    </source>
</evidence>
<evidence type="ECO:0000256" key="4">
    <source>
        <dbReference type="ARBA" id="ARBA00004656"/>
    </source>
</evidence>
<comment type="catalytic activity">
    <reaction evidence="16">
        <text>L-aspartate(out) = L-aspartate(in)</text>
        <dbReference type="Rhea" id="RHEA:66332"/>
        <dbReference type="ChEBI" id="CHEBI:29991"/>
    </reaction>
    <physiologicalReaction direction="left-to-right" evidence="16">
        <dbReference type="Rhea" id="RHEA:66333"/>
    </physiologicalReaction>
</comment>
<evidence type="ECO:0000256" key="2">
    <source>
        <dbReference type="ARBA" id="ARBA00004554"/>
    </source>
</evidence>
<feature type="transmembrane region" description="Helical" evidence="26">
    <location>
        <begin position="6"/>
        <end position="24"/>
    </location>
</feature>
<evidence type="ECO:0000256" key="17">
    <source>
        <dbReference type="ARBA" id="ARBA00050625"/>
    </source>
</evidence>
<dbReference type="InterPro" id="IPR020846">
    <property type="entry name" value="MFS_dom"/>
</dbReference>
<dbReference type="PANTHER" id="PTHR11662">
    <property type="entry name" value="SOLUTE CARRIER FAMILY 17"/>
    <property type="match status" value="1"/>
</dbReference>
<dbReference type="GO" id="GO:0006820">
    <property type="term" value="P:monoatomic anion transport"/>
    <property type="evidence" value="ECO:0007669"/>
    <property type="project" value="TreeGrafter"/>
</dbReference>
<keyword evidence="11 26" id="KW-0472">Membrane</keyword>
<dbReference type="InterPro" id="IPR036259">
    <property type="entry name" value="MFS_trans_sf"/>
</dbReference>
<evidence type="ECO:0000259" key="27">
    <source>
        <dbReference type="PROSITE" id="PS50850"/>
    </source>
</evidence>
<reference evidence="28" key="1">
    <citation type="journal article" date="2020" name="Cell">
        <title>Large-Scale Comparative Analyses of Tick Genomes Elucidate Their Genetic Diversity and Vector Capacities.</title>
        <authorList>
            <consortium name="Tick Genome and Microbiome Consortium (TIGMIC)"/>
            <person name="Jia N."/>
            <person name="Wang J."/>
            <person name="Shi W."/>
            <person name="Du L."/>
            <person name="Sun Y."/>
            <person name="Zhan W."/>
            <person name="Jiang J.F."/>
            <person name="Wang Q."/>
            <person name="Zhang B."/>
            <person name="Ji P."/>
            <person name="Bell-Sakyi L."/>
            <person name="Cui X.M."/>
            <person name="Yuan T.T."/>
            <person name="Jiang B.G."/>
            <person name="Yang W.F."/>
            <person name="Lam T.T."/>
            <person name="Chang Q.C."/>
            <person name="Ding S.J."/>
            <person name="Wang X.J."/>
            <person name="Zhu J.G."/>
            <person name="Ruan X.D."/>
            <person name="Zhao L."/>
            <person name="Wei J.T."/>
            <person name="Ye R.Z."/>
            <person name="Que T.C."/>
            <person name="Du C.H."/>
            <person name="Zhou Y.H."/>
            <person name="Cheng J.X."/>
            <person name="Dai P.F."/>
            <person name="Guo W.B."/>
            <person name="Han X.H."/>
            <person name="Huang E.J."/>
            <person name="Li L.F."/>
            <person name="Wei W."/>
            <person name="Gao Y.C."/>
            <person name="Liu J.Z."/>
            <person name="Shao H.Z."/>
            <person name="Wang X."/>
            <person name="Wang C.C."/>
            <person name="Yang T.C."/>
            <person name="Huo Q.B."/>
            <person name="Li W."/>
            <person name="Chen H.Y."/>
            <person name="Chen S.E."/>
            <person name="Zhou L.G."/>
            <person name="Ni X.B."/>
            <person name="Tian J.H."/>
            <person name="Sheng Y."/>
            <person name="Liu T."/>
            <person name="Pan Y.S."/>
            <person name="Xia L.Y."/>
            <person name="Li J."/>
            <person name="Zhao F."/>
            <person name="Cao W.C."/>
        </authorList>
    </citation>
    <scope>NUCLEOTIDE SEQUENCE</scope>
    <source>
        <strain evidence="28">Rsan-2018</strain>
    </source>
</reference>
<keyword evidence="10" id="KW-0770">Synapse</keyword>
<dbReference type="EMBL" id="JABSTV010001248">
    <property type="protein sequence ID" value="KAH7969917.1"/>
    <property type="molecule type" value="Genomic_DNA"/>
</dbReference>
<keyword evidence="12" id="KW-0325">Glycoprotein</keyword>
<dbReference type="PANTHER" id="PTHR11662:SF399">
    <property type="entry name" value="FI19708P1-RELATED"/>
    <property type="match status" value="1"/>
</dbReference>
<keyword evidence="9 26" id="KW-1133">Transmembrane helix</keyword>
<evidence type="ECO:0000256" key="8">
    <source>
        <dbReference type="ARBA" id="ARBA00022847"/>
    </source>
</evidence>
<evidence type="ECO:0000256" key="15">
    <source>
        <dbReference type="ARBA" id="ARBA00050101"/>
    </source>
</evidence>
<dbReference type="PROSITE" id="PS50850">
    <property type="entry name" value="MFS"/>
    <property type="match status" value="1"/>
</dbReference>
<dbReference type="Proteomes" id="UP000821837">
    <property type="component" value="Unassembled WGS sequence"/>
</dbReference>
<dbReference type="FunFam" id="1.20.1250.20:FF:000003">
    <property type="entry name" value="Solute carrier family 17 member 3"/>
    <property type="match status" value="1"/>
</dbReference>
<evidence type="ECO:0000256" key="16">
    <source>
        <dbReference type="ARBA" id="ARBA00050554"/>
    </source>
</evidence>
<evidence type="ECO:0000313" key="28">
    <source>
        <dbReference type="EMBL" id="KAH7969917.1"/>
    </source>
</evidence>
<evidence type="ECO:0000256" key="14">
    <source>
        <dbReference type="ARBA" id="ARBA00023329"/>
    </source>
</evidence>
<evidence type="ECO:0000256" key="18">
    <source>
        <dbReference type="ARBA" id="ARBA00051403"/>
    </source>
</evidence>
<feature type="domain" description="Major facilitator superfamily (MFS) profile" evidence="27">
    <location>
        <begin position="7"/>
        <end position="427"/>
    </location>
</feature>
<evidence type="ECO:0000313" key="29">
    <source>
        <dbReference type="Proteomes" id="UP000821837"/>
    </source>
</evidence>
<comment type="catalytic activity">
    <reaction evidence="15">
        <text>2 nitrate(out) + H(+)(out) = 2 nitrate(in) + H(+)(in)</text>
        <dbReference type="Rhea" id="RHEA:71539"/>
        <dbReference type="ChEBI" id="CHEBI:15378"/>
        <dbReference type="ChEBI" id="CHEBI:17632"/>
    </reaction>
    <physiologicalReaction direction="left-to-right" evidence="15">
        <dbReference type="Rhea" id="RHEA:71540"/>
    </physiologicalReaction>
</comment>
<comment type="catalytic activity">
    <reaction evidence="18">
        <text>N-acetyl-L-aspartyl-L-glutamate(out) = N-acetyl-L-aspartyl-L-glutamate(in)</text>
        <dbReference type="Rhea" id="RHEA:72599"/>
        <dbReference type="ChEBI" id="CHEBI:76931"/>
    </reaction>
    <physiologicalReaction direction="left-to-right" evidence="18">
        <dbReference type="Rhea" id="RHEA:72600"/>
    </physiologicalReaction>
</comment>
<evidence type="ECO:0000256" key="5">
    <source>
        <dbReference type="ARBA" id="ARBA00022448"/>
    </source>
</evidence>
<gene>
    <name evidence="28" type="ORF">HPB52_022628</name>
</gene>
<keyword evidence="29" id="KW-1185">Reference proteome</keyword>
<keyword evidence="14" id="KW-0968">Cytoplasmic vesicle</keyword>
<comment type="subcellular location">
    <subcellularLocation>
        <location evidence="2">Basolateral cell membrane</location>
        <topology evidence="2">Multi-pass membrane protein</topology>
    </subcellularLocation>
    <subcellularLocation>
        <location evidence="3">Cytoplasmic vesicle</location>
        <location evidence="3">Secretory vesicle membrane</location>
        <topology evidence="3">Multi-pass membrane protein</topology>
    </subcellularLocation>
    <subcellularLocation>
        <location evidence="1">Cytoplasmic vesicle</location>
        <location evidence="1">Secretory vesicle</location>
        <location evidence="1">Synaptic vesicle membrane</location>
    </subcellularLocation>
    <subcellularLocation>
        <location evidence="4">Lysosome membrane</location>
    </subcellularLocation>
</comment>
<evidence type="ECO:0000256" key="20">
    <source>
        <dbReference type="ARBA" id="ARBA00051612"/>
    </source>
</evidence>
<feature type="transmembrane region" description="Helical" evidence="26">
    <location>
        <begin position="334"/>
        <end position="354"/>
    </location>
</feature>
<dbReference type="GO" id="GO:0030672">
    <property type="term" value="C:synaptic vesicle membrane"/>
    <property type="evidence" value="ECO:0007669"/>
    <property type="project" value="UniProtKB-SubCell"/>
</dbReference>
<evidence type="ECO:0000256" key="9">
    <source>
        <dbReference type="ARBA" id="ARBA00022989"/>
    </source>
</evidence>
<proteinExistence type="predicted"/>
<dbReference type="GO" id="GO:0005765">
    <property type="term" value="C:lysosomal membrane"/>
    <property type="evidence" value="ECO:0007669"/>
    <property type="project" value="UniProtKB-SubCell"/>
</dbReference>
<evidence type="ECO:0000256" key="3">
    <source>
        <dbReference type="ARBA" id="ARBA00004638"/>
    </source>
</evidence>
<evidence type="ECO:0000256" key="21">
    <source>
        <dbReference type="ARBA" id="ARBA00056891"/>
    </source>
</evidence>
<dbReference type="VEuPathDB" id="VectorBase:RSAN_049981"/>
<comment type="catalytic activity">
    <reaction evidence="17">
        <text>N-acetylneuraminate(in) + H(+)(in) = N-acetylneuraminate(out) + H(+)(out)</text>
        <dbReference type="Rhea" id="RHEA:28987"/>
        <dbReference type="ChEBI" id="CHEBI:15378"/>
        <dbReference type="ChEBI" id="CHEBI:35418"/>
    </reaction>
    <physiologicalReaction direction="right-to-left" evidence="17">
        <dbReference type="Rhea" id="RHEA:28989"/>
    </physiologicalReaction>
</comment>
<evidence type="ECO:0000256" key="26">
    <source>
        <dbReference type="SAM" id="Phobius"/>
    </source>
</evidence>
<evidence type="ECO:0000256" key="10">
    <source>
        <dbReference type="ARBA" id="ARBA00023018"/>
    </source>
</evidence>
<dbReference type="FunFam" id="1.20.1250.20:FF:000067">
    <property type="entry name" value="sialin isoform X2"/>
    <property type="match status" value="1"/>
</dbReference>
<comment type="catalytic activity">
    <reaction evidence="19">
        <text>L-glutamate(out) = L-glutamate(in)</text>
        <dbReference type="Rhea" id="RHEA:66336"/>
        <dbReference type="ChEBI" id="CHEBI:29985"/>
    </reaction>
    <physiologicalReaction direction="left-to-right" evidence="19">
        <dbReference type="Rhea" id="RHEA:66337"/>
    </physiologicalReaction>
</comment>
<keyword evidence="5" id="KW-0813">Transport</keyword>
<dbReference type="GO" id="GO:0016323">
    <property type="term" value="C:basolateral plasma membrane"/>
    <property type="evidence" value="ECO:0007669"/>
    <property type="project" value="UniProtKB-SubCell"/>
</dbReference>
<feature type="transmembrane region" description="Helical" evidence="26">
    <location>
        <begin position="105"/>
        <end position="124"/>
    </location>
</feature>
<dbReference type="Pfam" id="PF07690">
    <property type="entry name" value="MFS_1"/>
    <property type="match status" value="1"/>
</dbReference>
<feature type="transmembrane region" description="Helical" evidence="26">
    <location>
        <begin position="403"/>
        <end position="422"/>
    </location>
</feature>
<dbReference type="AlphaFoldDB" id="A0A9D4T4K4"/>
<evidence type="ECO:0000256" key="1">
    <source>
        <dbReference type="ARBA" id="ARBA00004432"/>
    </source>
</evidence>
<evidence type="ECO:0000256" key="11">
    <source>
        <dbReference type="ARBA" id="ARBA00023136"/>
    </source>
</evidence>
<comment type="function">
    <text evidence="21">Receptor for CM101, a polysaccharide produced by group B Streptococcus with antipathoangiogenic properties.</text>
</comment>
<dbReference type="InterPro" id="IPR050382">
    <property type="entry name" value="MFS_Na/Anion_cotransporter"/>
</dbReference>
<comment type="catalytic activity">
    <reaction evidence="20">
        <text>D-glucuronate(out) + H(+)(out) = D-glucuronate(in) + H(+)(in)</text>
        <dbReference type="Rhea" id="RHEA:72591"/>
        <dbReference type="ChEBI" id="CHEBI:15378"/>
        <dbReference type="ChEBI" id="CHEBI:58720"/>
    </reaction>
    <physiologicalReaction direction="left-to-right" evidence="20">
        <dbReference type="Rhea" id="RHEA:72592"/>
    </physiologicalReaction>
</comment>
<evidence type="ECO:0000256" key="7">
    <source>
        <dbReference type="ARBA" id="ARBA00022692"/>
    </source>
</evidence>
<evidence type="ECO:0000256" key="22">
    <source>
        <dbReference type="ARBA" id="ARBA00069713"/>
    </source>
</evidence>
<evidence type="ECO:0000256" key="23">
    <source>
        <dbReference type="ARBA" id="ARBA00080244"/>
    </source>
</evidence>
<sequence length="487" mass="53169">MADIVAARYVFALAGFFGLMHLYVQRLNLSVAIVAMVRMTGDKNRTADTGCNFDDVGNASTRELMGDFDWDEQTKSAVLSSFFYGYILLQFPGGRLADRYGGKHLMGSGILVSSLLTMLTPAAARLHYTALMLVRFLMGVAGSCCFPAMQAMLAQWVPKAERTIISNIVFTGSFTGTVVAMTSTGVMSDSEVLGGWPSAFYLFGFTGCAWCLLWFMMIHNRPVEHPRISHGELMFITGGSVIMQGSAGLMPIPWKAILTSPAVWSLAATQWAHTYGSYTLMTELPNYLKNILGFGLTQGCHKPHKSNDDTGTRAAAFGPALCLLAVTMAPCERMLAVLWFWMAISLISFANSGFNCTHVDMAPAFAGTLFGITNCIGNTTGIIAPQVVGYLTETHNNVENWKTVFYITAAVYAVGGLLFLLFGSAEPQEWAMDVPTASLDMYREQQNRSLQCCSWSTVSYAHSSPLPAMVSYNSYTNQVSTNFRSSQ</sequence>